<reference evidence="10" key="1">
    <citation type="submission" date="2015-02" db="EMBL/GenBank/DDBJ databases">
        <title>Genome sequencing for Strongylocentrotus purpuratus.</title>
        <authorList>
            <person name="Murali S."/>
            <person name="Liu Y."/>
            <person name="Vee V."/>
            <person name="English A."/>
            <person name="Wang M."/>
            <person name="Skinner E."/>
            <person name="Han Y."/>
            <person name="Muzny D.M."/>
            <person name="Worley K.C."/>
            <person name="Gibbs R.A."/>
        </authorList>
    </citation>
    <scope>NUCLEOTIDE SEQUENCE</scope>
</reference>
<dbReference type="FunFam" id="3.10.250.10:FF:000011">
    <property type="entry name" value="Scavenger receptor class A member 5"/>
    <property type="match status" value="2"/>
</dbReference>
<dbReference type="PROSITE" id="PS50287">
    <property type="entry name" value="SRCR_2"/>
    <property type="match status" value="6"/>
</dbReference>
<dbReference type="PRINTS" id="PR00258">
    <property type="entry name" value="SPERACTRCPTR"/>
</dbReference>
<feature type="disulfide bond" evidence="5">
    <location>
        <begin position="243"/>
        <end position="253"/>
    </location>
</feature>
<dbReference type="InterPro" id="IPR001190">
    <property type="entry name" value="SRCR"/>
</dbReference>
<keyword evidence="3 5" id="KW-1015">Disulfide bond</keyword>
<evidence type="ECO:0000256" key="6">
    <source>
        <dbReference type="SAM" id="MobiDB-lite"/>
    </source>
</evidence>
<feature type="disulfide bond" evidence="5">
    <location>
        <begin position="105"/>
        <end position="166"/>
    </location>
</feature>
<feature type="domain" description="SRCR" evidence="8">
    <location>
        <begin position="419"/>
        <end position="519"/>
    </location>
</feature>
<reference evidence="9" key="2">
    <citation type="submission" date="2021-01" db="UniProtKB">
        <authorList>
            <consortium name="EnsemblMetazoa"/>
        </authorList>
    </citation>
    <scope>IDENTIFICATION</scope>
</reference>
<feature type="disulfide bond" evidence="5">
    <location>
        <begin position="457"/>
        <end position="518"/>
    </location>
</feature>
<proteinExistence type="predicted"/>
<dbReference type="FunFam" id="3.10.250.10:FF:000001">
    <property type="entry name" value="Lysyl oxidase 4 isoform X1"/>
    <property type="match status" value="1"/>
</dbReference>
<keyword evidence="10" id="KW-1185">Reference proteome</keyword>
<feature type="disulfide bond" evidence="5">
    <location>
        <begin position="199"/>
        <end position="263"/>
    </location>
</feature>
<keyword evidence="7" id="KW-1133">Transmembrane helix</keyword>
<comment type="caution">
    <text evidence="5">Lacks conserved residue(s) required for the propagation of feature annotation.</text>
</comment>
<evidence type="ECO:0000256" key="1">
    <source>
        <dbReference type="ARBA" id="ARBA00022729"/>
    </source>
</evidence>
<dbReference type="GO" id="GO:0016020">
    <property type="term" value="C:membrane"/>
    <property type="evidence" value="ECO:0007669"/>
    <property type="project" value="InterPro"/>
</dbReference>
<accession>A0A7M7NRV4</accession>
<feature type="transmembrane region" description="Helical" evidence="7">
    <location>
        <begin position="528"/>
        <end position="552"/>
    </location>
</feature>
<keyword evidence="1" id="KW-0732">Signal</keyword>
<dbReference type="PANTHER" id="PTHR19331">
    <property type="entry name" value="SCAVENGER RECEPTOR DOMAIN-CONTAINING"/>
    <property type="match status" value="1"/>
</dbReference>
<feature type="region of interest" description="Disordered" evidence="6">
    <location>
        <begin position="567"/>
        <end position="597"/>
    </location>
</feature>
<evidence type="ECO:0000313" key="10">
    <source>
        <dbReference type="Proteomes" id="UP000007110"/>
    </source>
</evidence>
<keyword evidence="4" id="KW-0325">Glycoprotein</keyword>
<name>A0A7M7NRV4_STRPU</name>
<dbReference type="Gene3D" id="3.10.250.10">
    <property type="entry name" value="SRCR-like domain"/>
    <property type="match status" value="6"/>
</dbReference>
<feature type="domain" description="SRCR" evidence="8">
    <location>
        <begin position="1"/>
        <end position="60"/>
    </location>
</feature>
<feature type="domain" description="SRCR" evidence="8">
    <location>
        <begin position="67"/>
        <end position="167"/>
    </location>
</feature>
<evidence type="ECO:0000313" key="9">
    <source>
        <dbReference type="EnsemblMetazoa" id="XP_030839718"/>
    </source>
</evidence>
<dbReference type="PROSITE" id="PS00420">
    <property type="entry name" value="SRCR_1"/>
    <property type="match status" value="3"/>
</dbReference>
<dbReference type="KEGG" id="spu:105441738"/>
<dbReference type="FunFam" id="3.10.250.10:FF:000006">
    <property type="entry name" value="neurotrypsin isoform X2"/>
    <property type="match status" value="1"/>
</dbReference>
<evidence type="ECO:0000256" key="5">
    <source>
        <dbReference type="PROSITE-ProRule" id="PRU00196"/>
    </source>
</evidence>
<sequence>MLEYDGALSAPGNATYGQGSGNYSWDSVDCVGTEDHLLDCPKVMGAKGCTQAENAGAICYSEAPFRVRLVGGTSVTEGRVEVMYDGSWGTICDDAWGLKDASVVCRMLGFDGALAAPGNASFGRGSGNVLLDGVTCDGSEDNLAECSHNGVGVHDCDHGEDAGVRCFSGVPFKVRLIGGPDDSEGRVEIFYDGSWQTVCDNNWDFKEAKVVCRMLGFDGALAAPRAAAYGQGSGGILLDSLGCDGTEDKIEDCYHRGVGVHNCEHANDAGVRLIGSVDDAEGRVEVLYDGSWGTICDSDWDIRDATVVCRMLDFDGAMEATHSARFGKGSGDSILEGVRCRGREDHLAECLHAGFGSNVCDHEKDAGVICYSNVRLVGGSSDAEGRVEVQHMGVWGTICHDQWDILDATVVCRMLGFQVRLVGGSSDAEGRVEIQHMGVWGTICHDQWDILDATVVCRMLGFQGALKAPGSAYFGKGAGDIFLDEVQCAGTESRLTDCKHRGIGEHNCAHIEDASVVCDDKGGMSVKMIVGAVVGSSIMLLIIIGVASLVYYRRKKTKDRAEENPVPFAVSKTTGPTKDLAQGEGIQVPPNPPNRPLTLPRVSMKRDVKPAETMFIYQSPKPEDGGLDDIDEERKHLYMSMESEYLAPSAVIDDVCIPSLELGSDAPADVPAAVEESVYMGDDLS</sequence>
<keyword evidence="7" id="KW-0812">Transmembrane</keyword>
<feature type="domain" description="SRCR" evidence="8">
    <location>
        <begin position="374"/>
        <end position="417"/>
    </location>
</feature>
<dbReference type="Proteomes" id="UP000007110">
    <property type="component" value="Unassembled WGS sequence"/>
</dbReference>
<feature type="disulfide bond" evidence="5">
    <location>
        <begin position="488"/>
        <end position="498"/>
    </location>
</feature>
<evidence type="ECO:0000256" key="7">
    <source>
        <dbReference type="SAM" id="Phobius"/>
    </source>
</evidence>
<dbReference type="EnsemblMetazoa" id="XM_030983858">
    <property type="protein sequence ID" value="XP_030839718"/>
    <property type="gene ID" value="LOC105441738"/>
</dbReference>
<dbReference type="InterPro" id="IPR036772">
    <property type="entry name" value="SRCR-like_dom_sf"/>
</dbReference>
<evidence type="ECO:0000259" key="8">
    <source>
        <dbReference type="PROSITE" id="PS50287"/>
    </source>
</evidence>
<feature type="domain" description="SRCR" evidence="8">
    <location>
        <begin position="271"/>
        <end position="371"/>
    </location>
</feature>
<feature type="disulfide bond" evidence="5">
    <location>
        <begin position="296"/>
        <end position="360"/>
    </location>
</feature>
<feature type="disulfide bond" evidence="5">
    <location>
        <begin position="92"/>
        <end position="156"/>
    </location>
</feature>
<dbReference type="RefSeq" id="XP_030839718.1">
    <property type="nucleotide sequence ID" value="XM_030983858.1"/>
</dbReference>
<evidence type="ECO:0000256" key="2">
    <source>
        <dbReference type="ARBA" id="ARBA00022737"/>
    </source>
</evidence>
<dbReference type="OMA" id="TANCHEC"/>
<feature type="disulfide bond" evidence="5">
    <location>
        <begin position="136"/>
        <end position="146"/>
    </location>
</feature>
<feature type="disulfide bond" evidence="5">
    <location>
        <begin position="309"/>
        <end position="370"/>
    </location>
</feature>
<protein>
    <recommendedName>
        <fullName evidence="8">SRCR domain-containing protein</fullName>
    </recommendedName>
</protein>
<dbReference type="AlphaFoldDB" id="A0A7M7NRV4"/>
<dbReference type="SUPFAM" id="SSF56487">
    <property type="entry name" value="SRCR-like"/>
    <property type="match status" value="6"/>
</dbReference>
<keyword evidence="7" id="KW-0472">Membrane</keyword>
<evidence type="ECO:0000256" key="3">
    <source>
        <dbReference type="ARBA" id="ARBA00023157"/>
    </source>
</evidence>
<dbReference type="InParanoid" id="A0A7M7NRV4"/>
<dbReference type="OrthoDB" id="536948at2759"/>
<dbReference type="GeneID" id="105441738"/>
<feature type="disulfide bond" evidence="5">
    <location>
        <begin position="340"/>
        <end position="350"/>
    </location>
</feature>
<feature type="disulfide bond" evidence="5">
    <location>
        <begin position="444"/>
        <end position="508"/>
    </location>
</feature>
<dbReference type="SMART" id="SM00202">
    <property type="entry name" value="SR"/>
    <property type="match status" value="4"/>
</dbReference>
<evidence type="ECO:0000256" key="4">
    <source>
        <dbReference type="ARBA" id="ARBA00023180"/>
    </source>
</evidence>
<feature type="domain" description="SRCR" evidence="8">
    <location>
        <begin position="174"/>
        <end position="274"/>
    </location>
</feature>
<organism evidence="9 10">
    <name type="scientific">Strongylocentrotus purpuratus</name>
    <name type="common">Purple sea urchin</name>
    <dbReference type="NCBI Taxonomy" id="7668"/>
    <lineage>
        <taxon>Eukaryota</taxon>
        <taxon>Metazoa</taxon>
        <taxon>Echinodermata</taxon>
        <taxon>Eleutherozoa</taxon>
        <taxon>Echinozoa</taxon>
        <taxon>Echinoidea</taxon>
        <taxon>Euechinoidea</taxon>
        <taxon>Echinacea</taxon>
        <taxon>Camarodonta</taxon>
        <taxon>Echinidea</taxon>
        <taxon>Strongylocentrotidae</taxon>
        <taxon>Strongylocentrotus</taxon>
    </lineage>
</organism>
<dbReference type="PANTHER" id="PTHR19331:SF465">
    <property type="entry name" value="EGG PEPTIDE SPERACT RECEPTOR"/>
    <property type="match status" value="1"/>
</dbReference>
<keyword evidence="2" id="KW-0677">Repeat</keyword>
<feature type="disulfide bond" evidence="5">
    <location>
        <begin position="30"/>
        <end position="40"/>
    </location>
</feature>
<dbReference type="Pfam" id="PF00530">
    <property type="entry name" value="SRCR"/>
    <property type="match status" value="6"/>
</dbReference>